<comment type="catalytic activity">
    <reaction evidence="7">
        <text>N-terminal L-methionyl-L-tyrosyl-[protein] + acetyl-CoA = N-terminal N(alpha)-acetyl-L-methionyl-L-tyrosyl-[protein] + CoA + H(+)</text>
        <dbReference type="Rhea" id="RHEA:50532"/>
        <dbReference type="Rhea" id="RHEA-COMP:12717"/>
        <dbReference type="Rhea" id="RHEA-COMP:12718"/>
        <dbReference type="ChEBI" id="CHEBI:15378"/>
        <dbReference type="ChEBI" id="CHEBI:57287"/>
        <dbReference type="ChEBI" id="CHEBI:57288"/>
        <dbReference type="ChEBI" id="CHEBI:133384"/>
        <dbReference type="ChEBI" id="CHEBI:133385"/>
        <dbReference type="EC" id="2.3.1.258"/>
    </reaction>
</comment>
<evidence type="ECO:0000313" key="16">
    <source>
        <dbReference type="EMBL" id="JAB00073.1"/>
    </source>
</evidence>
<comment type="catalytic activity">
    <reaction evidence="9">
        <text>N-terminal L-methionyl-L-lysyl-[protein] + acetyl-CoA = N-terminal N(alpha)-acetyl-L-methionyl-L-lysyl-[protein] + CoA + H(+)</text>
        <dbReference type="Rhea" id="RHEA:50580"/>
        <dbReference type="Rhea" id="RHEA-COMP:12734"/>
        <dbReference type="Rhea" id="RHEA-COMP:12735"/>
        <dbReference type="ChEBI" id="CHEBI:15378"/>
        <dbReference type="ChEBI" id="CHEBI:57287"/>
        <dbReference type="ChEBI" id="CHEBI:57288"/>
        <dbReference type="ChEBI" id="CHEBI:133406"/>
        <dbReference type="ChEBI" id="CHEBI:133407"/>
        <dbReference type="EC" id="2.3.1.258"/>
    </reaction>
</comment>
<comment type="catalytic activity">
    <reaction evidence="6">
        <text>N-terminal L-methionyl-L-seryl-[protein] + acetyl-CoA = N-terminal N(alpha)-acetyl-L-methionyl-L-seryl-[protein] + CoA + H(+)</text>
        <dbReference type="Rhea" id="RHEA:50568"/>
        <dbReference type="Rhea" id="RHEA-COMP:12728"/>
        <dbReference type="Rhea" id="RHEA-COMP:12729"/>
        <dbReference type="ChEBI" id="CHEBI:15378"/>
        <dbReference type="ChEBI" id="CHEBI:57287"/>
        <dbReference type="ChEBI" id="CHEBI:57288"/>
        <dbReference type="ChEBI" id="CHEBI:133400"/>
        <dbReference type="ChEBI" id="CHEBI:133401"/>
        <dbReference type="EC" id="2.3.1.258"/>
    </reaction>
</comment>
<evidence type="ECO:0000256" key="1">
    <source>
        <dbReference type="ARBA" id="ARBA00004496"/>
    </source>
</evidence>
<dbReference type="GO" id="GO:0120518">
    <property type="term" value="F:protein N-terminal-methionine acetyltransferase activity"/>
    <property type="evidence" value="ECO:0007669"/>
    <property type="project" value="UniProtKB-EC"/>
</dbReference>
<feature type="non-terminal residue" evidence="16">
    <location>
        <position position="1"/>
    </location>
</feature>
<dbReference type="InterPro" id="IPR051556">
    <property type="entry name" value="N-term/lysine_N-AcTrnsfr"/>
</dbReference>
<evidence type="ECO:0000256" key="8">
    <source>
        <dbReference type="ARBA" id="ARBA00048490"/>
    </source>
</evidence>
<dbReference type="PROSITE" id="PS51186">
    <property type="entry name" value="GNAT"/>
    <property type="match status" value="1"/>
</dbReference>
<evidence type="ECO:0000256" key="7">
    <source>
        <dbReference type="ARBA" id="ARBA00048335"/>
    </source>
</evidence>
<dbReference type="PANTHER" id="PTHR42919:SF8">
    <property type="entry name" value="N-ALPHA-ACETYLTRANSFERASE 50"/>
    <property type="match status" value="1"/>
</dbReference>
<comment type="catalytic activity">
    <reaction evidence="10">
        <text>N-terminal L-methionyl-L-valyl-[protein] + acetyl-CoA = N-terminal N(alpha)-acetyl-L-methionyl-L-valyl-[protein] + CoA + H(+)</text>
        <dbReference type="Rhea" id="RHEA:50572"/>
        <dbReference type="Rhea" id="RHEA-COMP:12730"/>
        <dbReference type="Rhea" id="RHEA-COMP:12731"/>
        <dbReference type="ChEBI" id="CHEBI:15378"/>
        <dbReference type="ChEBI" id="CHEBI:57287"/>
        <dbReference type="ChEBI" id="CHEBI:57288"/>
        <dbReference type="ChEBI" id="CHEBI:133402"/>
        <dbReference type="ChEBI" id="CHEBI:133403"/>
        <dbReference type="EC" id="2.3.1.258"/>
    </reaction>
</comment>
<protein>
    <recommendedName>
        <fullName evidence="5">N-terminal methionine N(alpha)-acetyltransferase NatE</fullName>
        <ecNumber evidence="5">2.3.1.258</ecNumber>
    </recommendedName>
</protein>
<comment type="catalytic activity">
    <reaction evidence="11">
        <text>N-terminal L-methionyl-L-alanyl-[protein] + acetyl-CoA = N-terminal N(alpha)-acetyl-L-methionyl-L-alanyl-[protein] + CoA + H(+)</text>
        <dbReference type="Rhea" id="RHEA:50564"/>
        <dbReference type="Rhea" id="RHEA-COMP:12726"/>
        <dbReference type="Rhea" id="RHEA-COMP:12727"/>
        <dbReference type="ChEBI" id="CHEBI:15378"/>
        <dbReference type="ChEBI" id="CHEBI:57287"/>
        <dbReference type="ChEBI" id="CHEBI:57288"/>
        <dbReference type="ChEBI" id="CHEBI:133398"/>
        <dbReference type="ChEBI" id="CHEBI:133399"/>
        <dbReference type="EC" id="2.3.1.258"/>
    </reaction>
</comment>
<evidence type="ECO:0000256" key="4">
    <source>
        <dbReference type="ARBA" id="ARBA00023315"/>
    </source>
</evidence>
<dbReference type="InterPro" id="IPR000182">
    <property type="entry name" value="GNAT_dom"/>
</dbReference>
<feature type="compositionally biased region" description="Polar residues" evidence="14">
    <location>
        <begin position="265"/>
        <end position="280"/>
    </location>
</feature>
<dbReference type="PANTHER" id="PTHR42919">
    <property type="entry name" value="N-ALPHA-ACETYLTRANSFERASE"/>
    <property type="match status" value="1"/>
</dbReference>
<evidence type="ECO:0000256" key="2">
    <source>
        <dbReference type="ARBA" id="ARBA00022490"/>
    </source>
</evidence>
<dbReference type="EC" id="2.3.1.258" evidence="5"/>
<dbReference type="GO" id="GO:0007064">
    <property type="term" value="P:mitotic sister chromatid cohesion"/>
    <property type="evidence" value="ECO:0007669"/>
    <property type="project" value="TreeGrafter"/>
</dbReference>
<keyword evidence="2" id="KW-0963">Cytoplasm</keyword>
<evidence type="ECO:0000256" key="12">
    <source>
        <dbReference type="ARBA" id="ARBA00049103"/>
    </source>
</evidence>
<accession>T1E9X5</accession>
<evidence type="ECO:0000256" key="11">
    <source>
        <dbReference type="ARBA" id="ARBA00049002"/>
    </source>
</evidence>
<dbReference type="Pfam" id="PF00583">
    <property type="entry name" value="Acetyltransf_1"/>
    <property type="match status" value="1"/>
</dbReference>
<keyword evidence="3" id="KW-0808">Transferase</keyword>
<dbReference type="InterPro" id="IPR016181">
    <property type="entry name" value="Acyl_CoA_acyltransferase"/>
</dbReference>
<dbReference type="CDD" id="cd04301">
    <property type="entry name" value="NAT_SF"/>
    <property type="match status" value="1"/>
</dbReference>
<dbReference type="FunFam" id="3.40.630.30:FF:000078">
    <property type="entry name" value="N-alpha-acetyltransferase 50"/>
    <property type="match status" value="1"/>
</dbReference>
<reference evidence="16" key="1">
    <citation type="submission" date="2013-07" db="EMBL/GenBank/DDBJ databases">
        <title>Transcriptome sequencing and developmental regulation of gene expression in Anopheles aquasalis.</title>
        <authorList>
            <consortium name="Brazilian Malaria Network (MCT/CNPq/MS/SCTIE/DECIT/PRONEX 555648/2009-5) and Research Network on Bioactive Molecules from Arthropod Vectors (NAP-MOBIARVE"/>
            <consortium name="University of Sao Paulo)"/>
            <person name="Marinotti O."/>
            <person name="Ribeiro J.M.C."/>
            <person name="Costa-da-Silva A.L."/>
            <person name="Silva M.C.P."/>
            <person name="Lopes A.R."/>
            <person name="Barros M.S."/>
            <person name="Sa-Nunes A."/>
            <person name="Konjin B.B."/>
            <person name="Carvalho E."/>
            <person name="Suesdek L."/>
            <person name="Silva-Neto M.A.C."/>
            <person name="Capurro M.L."/>
        </authorList>
    </citation>
    <scope>NUCLEOTIDE SEQUENCE</scope>
    <source>
        <tissue evidence="16">Whole body</tissue>
    </source>
</reference>
<proteinExistence type="evidence at transcript level"/>
<evidence type="ECO:0000256" key="6">
    <source>
        <dbReference type="ARBA" id="ARBA00048251"/>
    </source>
</evidence>
<evidence type="ECO:0000256" key="13">
    <source>
        <dbReference type="ARBA" id="ARBA00049454"/>
    </source>
</evidence>
<comment type="catalytic activity">
    <reaction evidence="12">
        <text>N-terminal L-methionyl-L-leucyl-[protein] + acetyl-CoA = N-terminal N(alpha)-acetyl-L-methionyl-L-leucyl-[protein] + CoA + H(+)</text>
        <dbReference type="Rhea" id="RHEA:50520"/>
        <dbReference type="Rhea" id="RHEA-COMP:12711"/>
        <dbReference type="Rhea" id="RHEA-COMP:12712"/>
        <dbReference type="ChEBI" id="CHEBI:15378"/>
        <dbReference type="ChEBI" id="CHEBI:57287"/>
        <dbReference type="ChEBI" id="CHEBI:57288"/>
        <dbReference type="ChEBI" id="CHEBI:133377"/>
        <dbReference type="ChEBI" id="CHEBI:133378"/>
        <dbReference type="EC" id="2.3.1.258"/>
    </reaction>
</comment>
<comment type="catalytic activity">
    <reaction evidence="8">
        <text>N-terminal L-methionyl-L-phenylalanyl-[protein] + acetyl-CoA = N-terminal N(alpha)-acetyl-L-methionyl-L-phenylalanyl-[protein] + CoA + H(+)</text>
        <dbReference type="Rhea" id="RHEA:50528"/>
        <dbReference type="Rhea" id="RHEA-COMP:12715"/>
        <dbReference type="Rhea" id="RHEA-COMP:12716"/>
        <dbReference type="ChEBI" id="CHEBI:15378"/>
        <dbReference type="ChEBI" id="CHEBI:57287"/>
        <dbReference type="ChEBI" id="CHEBI:57288"/>
        <dbReference type="ChEBI" id="CHEBI:133382"/>
        <dbReference type="ChEBI" id="CHEBI:133383"/>
        <dbReference type="EC" id="2.3.1.258"/>
    </reaction>
</comment>
<name>T1E9X5_ANOAQ</name>
<evidence type="ECO:0000256" key="10">
    <source>
        <dbReference type="ARBA" id="ARBA00048799"/>
    </source>
</evidence>
<evidence type="ECO:0000256" key="14">
    <source>
        <dbReference type="SAM" id="MobiDB-lite"/>
    </source>
</evidence>
<dbReference type="GO" id="GO:0031415">
    <property type="term" value="C:NatA complex"/>
    <property type="evidence" value="ECO:0007669"/>
    <property type="project" value="TreeGrafter"/>
</dbReference>
<feature type="region of interest" description="Disordered" evidence="14">
    <location>
        <begin position="214"/>
        <end position="288"/>
    </location>
</feature>
<dbReference type="AlphaFoldDB" id="T1E9X5"/>
<evidence type="ECO:0000259" key="15">
    <source>
        <dbReference type="PROSITE" id="PS51186"/>
    </source>
</evidence>
<feature type="domain" description="N-acetyltransferase" evidence="15">
    <location>
        <begin position="60"/>
        <end position="209"/>
    </location>
</feature>
<dbReference type="Gene3D" id="3.40.630.30">
    <property type="match status" value="1"/>
</dbReference>
<comment type="catalytic activity">
    <reaction evidence="13">
        <text>N-terminal L-methionyl-L-threonyl-[protein] + acetyl-CoA = N-terminal N(alpha)-acetyl-L-methionyl-L-threonyl-[protein] + CoA + H(+)</text>
        <dbReference type="Rhea" id="RHEA:50576"/>
        <dbReference type="Rhea" id="RHEA-COMP:12732"/>
        <dbReference type="Rhea" id="RHEA-COMP:12733"/>
        <dbReference type="ChEBI" id="CHEBI:15378"/>
        <dbReference type="ChEBI" id="CHEBI:57287"/>
        <dbReference type="ChEBI" id="CHEBI:57288"/>
        <dbReference type="ChEBI" id="CHEBI:133404"/>
        <dbReference type="ChEBI" id="CHEBI:133405"/>
        <dbReference type="EC" id="2.3.1.258"/>
    </reaction>
</comment>
<evidence type="ECO:0000256" key="5">
    <source>
        <dbReference type="ARBA" id="ARBA00039121"/>
    </source>
</evidence>
<dbReference type="EMBL" id="GAMD01001518">
    <property type="protein sequence ID" value="JAB00073.1"/>
    <property type="molecule type" value="mRNA"/>
</dbReference>
<organism evidence="16">
    <name type="scientific">Anopheles aquasalis</name>
    <name type="common">Malaria mosquito</name>
    <dbReference type="NCBI Taxonomy" id="42839"/>
    <lineage>
        <taxon>Eukaryota</taxon>
        <taxon>Metazoa</taxon>
        <taxon>Ecdysozoa</taxon>
        <taxon>Arthropoda</taxon>
        <taxon>Hexapoda</taxon>
        <taxon>Insecta</taxon>
        <taxon>Pterygota</taxon>
        <taxon>Neoptera</taxon>
        <taxon>Endopterygota</taxon>
        <taxon>Diptera</taxon>
        <taxon>Nematocera</taxon>
        <taxon>Culicoidea</taxon>
        <taxon>Culicidae</taxon>
        <taxon>Anophelinae</taxon>
        <taxon>Anopheles</taxon>
    </lineage>
</organism>
<evidence type="ECO:0000256" key="3">
    <source>
        <dbReference type="ARBA" id="ARBA00022679"/>
    </source>
</evidence>
<comment type="subcellular location">
    <subcellularLocation>
        <location evidence="1">Cytoplasm</location>
    </subcellularLocation>
</comment>
<dbReference type="VEuPathDB" id="VectorBase:AAQUA_011635"/>
<dbReference type="SUPFAM" id="SSF55729">
    <property type="entry name" value="Acyl-CoA N-acyltransferases (Nat)"/>
    <property type="match status" value="1"/>
</dbReference>
<evidence type="ECO:0000256" key="9">
    <source>
        <dbReference type="ARBA" id="ARBA00048618"/>
    </source>
</evidence>
<keyword evidence="4" id="KW-0012">Acyltransferase</keyword>
<sequence length="288" mass="31776">QKRKGKKVDPRAPGIGFGPKFADFVRLQVLSDRCEVGPCGAESTMTRLIAEAKAPARASIELGDVTHHNLKQLKKINTVVLPVSYNDKFYLDVLESGELAKLAYYNDVVVGAVCSRIDTSENMRRLYIMTLGCLYPYRRLGIGTVMVQHILNCVERDGNFDSIFLHVKVDNKGAIEFYKRFGFEIVETKQHYYKRIEPADAHVLQKTLTKKAAAATAAAAHQPSTSSHDQQHMDEQEDAPTGNGPEAVDAGRGMGRVEAAADANVHNNHSSIQNSTSQQTPPAPEKNR</sequence>